<evidence type="ECO:0000256" key="5">
    <source>
        <dbReference type="ARBA" id="ARBA00022679"/>
    </source>
</evidence>
<dbReference type="Pfam" id="PF00155">
    <property type="entry name" value="Aminotran_1_2"/>
    <property type="match status" value="1"/>
</dbReference>
<evidence type="ECO:0000313" key="10">
    <source>
        <dbReference type="Proteomes" id="UP000826271"/>
    </source>
</evidence>
<keyword evidence="4" id="KW-0032">Aminotransferase</keyword>
<dbReference type="InterPro" id="IPR000796">
    <property type="entry name" value="Asp_trans"/>
</dbReference>
<keyword evidence="10" id="KW-1185">Reference proteome</keyword>
<evidence type="ECO:0000256" key="4">
    <source>
        <dbReference type="ARBA" id="ARBA00022576"/>
    </source>
</evidence>
<dbReference type="InterPro" id="IPR015424">
    <property type="entry name" value="PyrdxlP-dep_Trfase"/>
</dbReference>
<dbReference type="InterPro" id="IPR015421">
    <property type="entry name" value="PyrdxlP-dep_Trfase_major"/>
</dbReference>
<organism evidence="9 10">
    <name type="scientific">Buddleja alternifolia</name>
    <dbReference type="NCBI Taxonomy" id="168488"/>
    <lineage>
        <taxon>Eukaryota</taxon>
        <taxon>Viridiplantae</taxon>
        <taxon>Streptophyta</taxon>
        <taxon>Embryophyta</taxon>
        <taxon>Tracheophyta</taxon>
        <taxon>Spermatophyta</taxon>
        <taxon>Magnoliopsida</taxon>
        <taxon>eudicotyledons</taxon>
        <taxon>Gunneridae</taxon>
        <taxon>Pentapetalae</taxon>
        <taxon>asterids</taxon>
        <taxon>lamiids</taxon>
        <taxon>Lamiales</taxon>
        <taxon>Scrophulariaceae</taxon>
        <taxon>Buddlejeae</taxon>
        <taxon>Buddleja</taxon>
    </lineage>
</organism>
<comment type="cofactor">
    <cofactor evidence="1">
        <name>pyridoxal 5'-phosphate</name>
        <dbReference type="ChEBI" id="CHEBI:597326"/>
    </cofactor>
</comment>
<dbReference type="InterPro" id="IPR004838">
    <property type="entry name" value="NHTrfase_class1_PyrdxlP-BS"/>
</dbReference>
<proteinExistence type="inferred from homology"/>
<dbReference type="EMBL" id="WHWC01000016">
    <property type="protein sequence ID" value="KAG8367203.1"/>
    <property type="molecule type" value="Genomic_DNA"/>
</dbReference>
<dbReference type="PROSITE" id="PS00105">
    <property type="entry name" value="AA_TRANSFER_CLASS_1"/>
    <property type="match status" value="1"/>
</dbReference>
<comment type="similarity">
    <text evidence="2">Belongs to the class-I pyridoxal-phosphate-dependent aminotransferase family.</text>
</comment>
<dbReference type="Proteomes" id="UP000826271">
    <property type="component" value="Unassembled WGS sequence"/>
</dbReference>
<comment type="catalytic activity">
    <reaction evidence="7">
        <text>L-aspartate + 2-oxoglutarate = oxaloacetate + L-glutamate</text>
        <dbReference type="Rhea" id="RHEA:21824"/>
        <dbReference type="ChEBI" id="CHEBI:16452"/>
        <dbReference type="ChEBI" id="CHEBI:16810"/>
        <dbReference type="ChEBI" id="CHEBI:29985"/>
        <dbReference type="ChEBI" id="CHEBI:29991"/>
        <dbReference type="EC" id="2.6.1.1"/>
    </reaction>
</comment>
<comment type="caution">
    <text evidence="9">The sequence shown here is derived from an EMBL/GenBank/DDBJ whole genome shotgun (WGS) entry which is preliminary data.</text>
</comment>
<evidence type="ECO:0000256" key="6">
    <source>
        <dbReference type="ARBA" id="ARBA00022898"/>
    </source>
</evidence>
<evidence type="ECO:0000259" key="8">
    <source>
        <dbReference type="Pfam" id="PF00155"/>
    </source>
</evidence>
<feature type="domain" description="Aminotransferase class I/classII large" evidence="8">
    <location>
        <begin position="77"/>
        <end position="129"/>
    </location>
</feature>
<evidence type="ECO:0000256" key="3">
    <source>
        <dbReference type="ARBA" id="ARBA00011738"/>
    </source>
</evidence>
<dbReference type="SUPFAM" id="SSF53383">
    <property type="entry name" value="PLP-dependent transferases"/>
    <property type="match status" value="1"/>
</dbReference>
<dbReference type="GO" id="GO:0030170">
    <property type="term" value="F:pyridoxal phosphate binding"/>
    <property type="evidence" value="ECO:0007669"/>
    <property type="project" value="InterPro"/>
</dbReference>
<name>A0AAV6WAP1_9LAMI</name>
<reference evidence="9" key="1">
    <citation type="submission" date="2019-10" db="EMBL/GenBank/DDBJ databases">
        <authorList>
            <person name="Zhang R."/>
            <person name="Pan Y."/>
            <person name="Wang J."/>
            <person name="Ma R."/>
            <person name="Yu S."/>
        </authorList>
    </citation>
    <scope>NUCLEOTIDE SEQUENCE</scope>
    <source>
        <strain evidence="9">LA-IB0</strain>
        <tissue evidence="9">Leaf</tissue>
    </source>
</reference>
<comment type="subunit">
    <text evidence="3">Homodimer.</text>
</comment>
<dbReference type="InterPro" id="IPR004839">
    <property type="entry name" value="Aminotransferase_I/II_large"/>
</dbReference>
<dbReference type="GO" id="GO:0008483">
    <property type="term" value="F:transaminase activity"/>
    <property type="evidence" value="ECO:0007669"/>
    <property type="project" value="UniProtKB-KW"/>
</dbReference>
<evidence type="ECO:0000256" key="7">
    <source>
        <dbReference type="ARBA" id="ARBA00049185"/>
    </source>
</evidence>
<keyword evidence="5" id="KW-0808">Transferase</keyword>
<dbReference type="PANTHER" id="PTHR11879:SF46">
    <property type="entry name" value="ASPARTATE AMINOTRANSFERASE, CYTOPLASMIC"/>
    <property type="match status" value="1"/>
</dbReference>
<evidence type="ECO:0000313" key="9">
    <source>
        <dbReference type="EMBL" id="KAG8367203.1"/>
    </source>
</evidence>
<dbReference type="PANTHER" id="PTHR11879">
    <property type="entry name" value="ASPARTATE AMINOTRANSFERASE"/>
    <property type="match status" value="1"/>
</dbReference>
<sequence length="132" mass="14348">MFKVAGGFEALVTEKTREIQQIGVIDRIVGLDQPNSMPRPTMSRFLEGRLGSPGLFGKSVNLKTLKFSNDVRKLLMGFASGSLDEDASSVRLFAARGMELLIAQSYSKNMGLYAERIGAINIVCSSSDAAQR</sequence>
<dbReference type="Gene3D" id="3.40.640.10">
    <property type="entry name" value="Type I PLP-dependent aspartate aminotransferase-like (Major domain)"/>
    <property type="match status" value="1"/>
</dbReference>
<dbReference type="AlphaFoldDB" id="A0AAV6WAP1"/>
<keyword evidence="6" id="KW-0663">Pyridoxal phosphate</keyword>
<evidence type="ECO:0000256" key="1">
    <source>
        <dbReference type="ARBA" id="ARBA00001933"/>
    </source>
</evidence>
<dbReference type="GO" id="GO:0006520">
    <property type="term" value="P:amino acid metabolic process"/>
    <property type="evidence" value="ECO:0007669"/>
    <property type="project" value="InterPro"/>
</dbReference>
<evidence type="ECO:0000256" key="2">
    <source>
        <dbReference type="ARBA" id="ARBA00007441"/>
    </source>
</evidence>
<gene>
    <name evidence="9" type="ORF">BUALT_Bualt16G0048200</name>
</gene>
<protein>
    <recommendedName>
        <fullName evidence="8">Aminotransferase class I/classII large domain-containing protein</fullName>
    </recommendedName>
</protein>
<accession>A0AAV6WAP1</accession>